<dbReference type="SUPFAM" id="SSF88723">
    <property type="entry name" value="PIN domain-like"/>
    <property type="match status" value="1"/>
</dbReference>
<evidence type="ECO:0000313" key="2">
    <source>
        <dbReference type="Proteomes" id="UP000035720"/>
    </source>
</evidence>
<dbReference type="InterPro" id="IPR029060">
    <property type="entry name" value="PIN-like_dom_sf"/>
</dbReference>
<organism evidence="1 2">
    <name type="scientific">Nostocoides jenkinsii Ben 74</name>
    <dbReference type="NCBI Taxonomy" id="1193518"/>
    <lineage>
        <taxon>Bacteria</taxon>
        <taxon>Bacillati</taxon>
        <taxon>Actinomycetota</taxon>
        <taxon>Actinomycetes</taxon>
        <taxon>Micrococcales</taxon>
        <taxon>Intrasporangiaceae</taxon>
        <taxon>Nostocoides</taxon>
    </lineage>
</organism>
<reference evidence="1 2" key="1">
    <citation type="journal article" date="2013" name="ISME J.">
        <title>A metabolic model for members of the genus Tetrasphaera involved in enhanced biological phosphorus removal.</title>
        <authorList>
            <person name="Kristiansen R."/>
            <person name="Nguyen H.T.T."/>
            <person name="Saunders A.M."/>
            <person name="Nielsen J.L."/>
            <person name="Wimmer R."/>
            <person name="Le V.Q."/>
            <person name="McIlroy S.J."/>
            <person name="Petrovski S."/>
            <person name="Seviour R.J."/>
            <person name="Calteau A."/>
            <person name="Nielsen K.L."/>
            <person name="Nielsen P.H."/>
        </authorList>
    </citation>
    <scope>NUCLEOTIDE SEQUENCE [LARGE SCALE GENOMIC DNA]</scope>
    <source>
        <strain evidence="1 2">Ben 74</strain>
    </source>
</reference>
<evidence type="ECO:0008006" key="3">
    <source>
        <dbReference type="Google" id="ProtNLM"/>
    </source>
</evidence>
<name>A0A077MEN7_9MICO</name>
<comment type="caution">
    <text evidence="1">The sequence shown here is derived from an EMBL/GenBank/DDBJ whole genome shotgun (WGS) entry which is preliminary data.</text>
</comment>
<dbReference type="EMBL" id="CAJC01000149">
    <property type="protein sequence ID" value="CCI53432.1"/>
    <property type="molecule type" value="Genomic_DNA"/>
</dbReference>
<proteinExistence type="predicted"/>
<dbReference type="Proteomes" id="UP000035720">
    <property type="component" value="Unassembled WGS sequence"/>
</dbReference>
<accession>A0A077MEN7</accession>
<evidence type="ECO:0000313" key="1">
    <source>
        <dbReference type="EMBL" id="CCI53432.1"/>
    </source>
</evidence>
<gene>
    <name evidence="1" type="ORF">BN13_390049</name>
</gene>
<keyword evidence="2" id="KW-1185">Reference proteome</keyword>
<dbReference type="STRING" id="1193518.BN13_390049"/>
<sequence>MKASVPRAYFDTSVFVAVLLGPEAESHEAALTAVAAAQQGRMTGVVSALVVAEVVGAPAGRICGFMT</sequence>
<dbReference type="AlphaFoldDB" id="A0A077MEN7"/>
<protein>
    <recommendedName>
        <fullName evidence="3">PIN domain-containing protein</fullName>
    </recommendedName>
</protein>